<dbReference type="AlphaFoldDB" id="A0A0Q9YNR0"/>
<name>A0A0Q9YNR0_9GAMM</name>
<dbReference type="SUPFAM" id="SSF55729">
    <property type="entry name" value="Acyl-CoA N-acyltransferases (Nat)"/>
    <property type="match status" value="1"/>
</dbReference>
<dbReference type="GO" id="GO:0016747">
    <property type="term" value="F:acyltransferase activity, transferring groups other than amino-acyl groups"/>
    <property type="evidence" value="ECO:0007669"/>
    <property type="project" value="InterPro"/>
</dbReference>
<dbReference type="Gene3D" id="3.40.630.30">
    <property type="match status" value="1"/>
</dbReference>
<reference evidence="2" key="1">
    <citation type="submission" date="2015-09" db="EMBL/GenBank/DDBJ databases">
        <title>Draft Genome Sequences of Two Novel Amoeba-resistant Intranuclear Bacteria, Candidatus Berkiella cookevillensis and Candidatus Berkiella aquae.</title>
        <authorList>
            <person name="Mehari Y.T."/>
            <person name="Arivett B.A."/>
            <person name="Farone A.L."/>
            <person name="Gunderson J.H."/>
            <person name="Farone M.B."/>
        </authorList>
    </citation>
    <scope>NUCLEOTIDE SEQUENCE [LARGE SCALE GENOMIC DNA]</scope>
    <source>
        <strain evidence="2">HT99</strain>
    </source>
</reference>
<evidence type="ECO:0000313" key="2">
    <source>
        <dbReference type="EMBL" id="KRG19202.1"/>
    </source>
</evidence>
<comment type="caution">
    <text evidence="2">The sequence shown here is derived from an EMBL/GenBank/DDBJ whole genome shotgun (WGS) entry which is preliminary data.</text>
</comment>
<dbReference type="InterPro" id="IPR016181">
    <property type="entry name" value="Acyl_CoA_acyltransferase"/>
</dbReference>
<dbReference type="STRING" id="295108.HT99x_02861"/>
<evidence type="ECO:0000313" key="4">
    <source>
        <dbReference type="Proteomes" id="UP000051497"/>
    </source>
</evidence>
<evidence type="ECO:0000259" key="1">
    <source>
        <dbReference type="PROSITE" id="PS51186"/>
    </source>
</evidence>
<reference evidence="3" key="3">
    <citation type="submission" date="2021-06" db="EMBL/GenBank/DDBJ databases">
        <title>Genomic Description and Analysis of Intracellular Bacteria, Candidatus Berkiella cookevillensis and Candidatus Berkiella aquae.</title>
        <authorList>
            <person name="Kidane D.T."/>
            <person name="Mehari Y.T."/>
            <person name="Rice F.C."/>
            <person name="Arivett B.A."/>
            <person name="Farone A.L."/>
            <person name="Berk S.G."/>
            <person name="Farone M.B."/>
        </authorList>
    </citation>
    <scope>NUCLEOTIDE SEQUENCE</scope>
    <source>
        <strain evidence="3">HT99</strain>
    </source>
</reference>
<dbReference type="CDD" id="cd04301">
    <property type="entry name" value="NAT_SF"/>
    <property type="match status" value="1"/>
</dbReference>
<dbReference type="InterPro" id="IPR000182">
    <property type="entry name" value="GNAT_dom"/>
</dbReference>
<reference evidence="3" key="2">
    <citation type="journal article" date="2016" name="Genome Announc.">
        <title>Draft Genome Sequences of Two Novel Amoeba-Resistant Intranuclear Bacteria, 'Candidatus Berkiella cookevillensis' and 'Candidatus Berkiella aquae'.</title>
        <authorList>
            <person name="Mehari Y.T."/>
            <person name="Arivett B.A."/>
            <person name="Farone A.L."/>
            <person name="Gunderson J.H."/>
            <person name="Farone M.B."/>
        </authorList>
    </citation>
    <scope>NUCLEOTIDE SEQUENCE</scope>
    <source>
        <strain evidence="3">HT99</strain>
    </source>
</reference>
<sequence length="134" mass="15304">MAKWVEDKWGYIRGFPGLEYRKDAIAAIQDHFYVITYGKPPQLIGMFALFDYHSFNPKINAKELMYVYLEESFRGLGIGKRIIESAKKISESQGASMVVLDTLNPNLNHFYEKCGAKVICDGQLLKHPTSVLRI</sequence>
<keyword evidence="2" id="KW-0808">Transferase</keyword>
<dbReference type="EMBL" id="LKAJ01000017">
    <property type="protein sequence ID" value="KRG19202.1"/>
    <property type="molecule type" value="Genomic_DNA"/>
</dbReference>
<organism evidence="2">
    <name type="scientific">Candidatus Berkiella aquae</name>
    <dbReference type="NCBI Taxonomy" id="295108"/>
    <lineage>
        <taxon>Bacteria</taxon>
        <taxon>Pseudomonadati</taxon>
        <taxon>Pseudomonadota</taxon>
        <taxon>Gammaproteobacteria</taxon>
        <taxon>Candidatus Berkiellales</taxon>
        <taxon>Candidatus Berkiellaceae</taxon>
        <taxon>Candidatus Berkiella</taxon>
    </lineage>
</organism>
<keyword evidence="4" id="KW-1185">Reference proteome</keyword>
<proteinExistence type="predicted"/>
<dbReference type="OrthoDB" id="5867071at2"/>
<dbReference type="EMBL" id="LKAJ02000003">
    <property type="protein sequence ID" value="MCS5712918.1"/>
    <property type="molecule type" value="Genomic_DNA"/>
</dbReference>
<feature type="domain" description="N-acetyltransferase" evidence="1">
    <location>
        <begin position="1"/>
        <end position="134"/>
    </location>
</feature>
<dbReference type="RefSeq" id="WP_075067455.1">
    <property type="nucleotide sequence ID" value="NZ_LKAJ02000003.1"/>
</dbReference>
<evidence type="ECO:0000313" key="3">
    <source>
        <dbReference type="EMBL" id="MCS5712918.1"/>
    </source>
</evidence>
<accession>A0A0Q9YNR0</accession>
<dbReference type="Pfam" id="PF00583">
    <property type="entry name" value="Acetyltransf_1"/>
    <property type="match status" value="1"/>
</dbReference>
<gene>
    <name evidence="3" type="ORF">HT99x_015880</name>
    <name evidence="2" type="ORF">HT99x_02861</name>
</gene>
<dbReference type="Proteomes" id="UP000051497">
    <property type="component" value="Unassembled WGS sequence"/>
</dbReference>
<dbReference type="PROSITE" id="PS51186">
    <property type="entry name" value="GNAT"/>
    <property type="match status" value="1"/>
</dbReference>
<protein>
    <submittedName>
        <fullName evidence="2">Acetyltransferase (GNAT) family protein</fullName>
    </submittedName>
    <submittedName>
        <fullName evidence="3">GNAT family N-acetyltransferase</fullName>
    </submittedName>
</protein>